<dbReference type="Proteomes" id="UP001601444">
    <property type="component" value="Unassembled WGS sequence"/>
</dbReference>
<feature type="domain" description="DUF4333" evidence="2">
    <location>
        <begin position="16"/>
        <end position="88"/>
    </location>
</feature>
<accession>A0ABW6PQ62</accession>
<reference evidence="3 4" key="1">
    <citation type="submission" date="2024-10" db="EMBL/GenBank/DDBJ databases">
        <title>The Natural Products Discovery Center: Release of the First 8490 Sequenced Strains for Exploring Actinobacteria Biosynthetic Diversity.</title>
        <authorList>
            <person name="Kalkreuter E."/>
            <person name="Kautsar S.A."/>
            <person name="Yang D."/>
            <person name="Bader C.D."/>
            <person name="Teijaro C.N."/>
            <person name="Fluegel L."/>
            <person name="Davis C.M."/>
            <person name="Simpson J.R."/>
            <person name="Lauterbach L."/>
            <person name="Steele A.D."/>
            <person name="Gui C."/>
            <person name="Meng S."/>
            <person name="Li G."/>
            <person name="Viehrig K."/>
            <person name="Ye F."/>
            <person name="Su P."/>
            <person name="Kiefer A.F."/>
            <person name="Nichols A."/>
            <person name="Cepeda A.J."/>
            <person name="Yan W."/>
            <person name="Fan B."/>
            <person name="Jiang Y."/>
            <person name="Adhikari A."/>
            <person name="Zheng C.-J."/>
            <person name="Schuster L."/>
            <person name="Cowan T.M."/>
            <person name="Smanski M.J."/>
            <person name="Chevrette M.G."/>
            <person name="De Carvalho L.P.S."/>
            <person name="Shen B."/>
        </authorList>
    </citation>
    <scope>NUCLEOTIDE SEQUENCE [LARGE SCALE GENOMIC DNA]</scope>
    <source>
        <strain evidence="3 4">NPDC004045</strain>
    </source>
</reference>
<comment type="caution">
    <text evidence="3">The sequence shown here is derived from an EMBL/GenBank/DDBJ whole genome shotgun (WGS) entry which is preliminary data.</text>
</comment>
<dbReference type="Pfam" id="PF14230">
    <property type="entry name" value="DUF4333"/>
    <property type="match status" value="2"/>
</dbReference>
<keyword evidence="4" id="KW-1185">Reference proteome</keyword>
<gene>
    <name evidence="3" type="ORF">ACFYTF_17105</name>
</gene>
<feature type="chain" id="PRO_5045105087" evidence="1">
    <location>
        <begin position="25"/>
        <end position="195"/>
    </location>
</feature>
<name>A0ABW6PQ62_9NOCA</name>
<evidence type="ECO:0000256" key="1">
    <source>
        <dbReference type="SAM" id="SignalP"/>
    </source>
</evidence>
<dbReference type="RefSeq" id="WP_387701081.1">
    <property type="nucleotide sequence ID" value="NZ_JBIAMX010000009.1"/>
</dbReference>
<evidence type="ECO:0000313" key="3">
    <source>
        <dbReference type="EMBL" id="MFF0544551.1"/>
    </source>
</evidence>
<feature type="domain" description="DUF4333" evidence="2">
    <location>
        <begin position="118"/>
        <end position="183"/>
    </location>
</feature>
<keyword evidence="1" id="KW-0732">Signal</keyword>
<proteinExistence type="predicted"/>
<protein>
    <submittedName>
        <fullName evidence="3">DUF4333 domain-containing protein</fullName>
    </submittedName>
</protein>
<evidence type="ECO:0000259" key="2">
    <source>
        <dbReference type="Pfam" id="PF14230"/>
    </source>
</evidence>
<organism evidence="3 4">
    <name type="scientific">Nocardia thailandica</name>
    <dbReference type="NCBI Taxonomy" id="257275"/>
    <lineage>
        <taxon>Bacteria</taxon>
        <taxon>Bacillati</taxon>
        <taxon>Actinomycetota</taxon>
        <taxon>Actinomycetes</taxon>
        <taxon>Mycobacteriales</taxon>
        <taxon>Nocardiaceae</taxon>
        <taxon>Nocardia</taxon>
    </lineage>
</organism>
<sequence length="195" mass="19639">MKITAAAVLSALALSLAGCSVQFGGAEVKEADLEKSVSQTLAGQVGETPDKVDCPGDLKGEVGESMRCTVTAGGETLGATVTVTSVDGDTVNYDVKVDPAAPTATRTPAPTTTSAAPAGDVTVEEAELERSVSATLAEQAGQVPDRIDCPGDLDGTVGTTMRCTLTAGADTLGVTVTVTSVDGDTVNYDVEVDQR</sequence>
<dbReference type="PROSITE" id="PS51257">
    <property type="entry name" value="PROKAR_LIPOPROTEIN"/>
    <property type="match status" value="1"/>
</dbReference>
<feature type="signal peptide" evidence="1">
    <location>
        <begin position="1"/>
        <end position="24"/>
    </location>
</feature>
<dbReference type="InterPro" id="IPR025637">
    <property type="entry name" value="DUF4333"/>
</dbReference>
<evidence type="ECO:0000313" key="4">
    <source>
        <dbReference type="Proteomes" id="UP001601444"/>
    </source>
</evidence>
<dbReference type="EMBL" id="JBIAMX010000009">
    <property type="protein sequence ID" value="MFF0544551.1"/>
    <property type="molecule type" value="Genomic_DNA"/>
</dbReference>